<dbReference type="EMBL" id="JAVDUU010000003">
    <property type="protein sequence ID" value="MDR6943026.1"/>
    <property type="molecule type" value="Genomic_DNA"/>
</dbReference>
<gene>
    <name evidence="1" type="ORF">J2W55_002879</name>
</gene>
<evidence type="ECO:0008006" key="3">
    <source>
        <dbReference type="Google" id="ProtNLM"/>
    </source>
</evidence>
<name>A0ABU1TCB1_9SPHI</name>
<accession>A0ABU1TCB1</accession>
<evidence type="ECO:0000313" key="2">
    <source>
        <dbReference type="Proteomes" id="UP001247620"/>
    </source>
</evidence>
<evidence type="ECO:0000313" key="1">
    <source>
        <dbReference type="EMBL" id="MDR6943026.1"/>
    </source>
</evidence>
<reference evidence="1 2" key="1">
    <citation type="submission" date="2023-07" db="EMBL/GenBank/DDBJ databases">
        <title>Sorghum-associated microbial communities from plants grown in Nebraska, USA.</title>
        <authorList>
            <person name="Schachtman D."/>
        </authorList>
    </citation>
    <scope>NUCLEOTIDE SEQUENCE [LARGE SCALE GENOMIC DNA]</scope>
    <source>
        <strain evidence="1 2">3262</strain>
    </source>
</reference>
<comment type="caution">
    <text evidence="1">The sequence shown here is derived from an EMBL/GenBank/DDBJ whole genome shotgun (WGS) entry which is preliminary data.</text>
</comment>
<dbReference type="Pfam" id="PF14337">
    <property type="entry name" value="Abi_alpha"/>
    <property type="match status" value="1"/>
</dbReference>
<dbReference type="Proteomes" id="UP001247620">
    <property type="component" value="Unassembled WGS sequence"/>
</dbReference>
<organism evidence="1 2">
    <name type="scientific">Mucilaginibacter pocheonensis</name>
    <dbReference type="NCBI Taxonomy" id="398050"/>
    <lineage>
        <taxon>Bacteria</taxon>
        <taxon>Pseudomonadati</taxon>
        <taxon>Bacteroidota</taxon>
        <taxon>Sphingobacteriia</taxon>
        <taxon>Sphingobacteriales</taxon>
        <taxon>Sphingobacteriaceae</taxon>
        <taxon>Mucilaginibacter</taxon>
    </lineage>
</organism>
<proteinExistence type="predicted"/>
<dbReference type="Gene3D" id="3.30.110.190">
    <property type="match status" value="1"/>
</dbReference>
<dbReference type="InterPro" id="IPR025506">
    <property type="entry name" value="Abi_alpha"/>
</dbReference>
<keyword evidence="2" id="KW-1185">Reference proteome</keyword>
<sequence length="99" mass="11557">MAHFFGKYYSFTSFQRNMSIRIDLVPSYIDNLCRLGILEKLLDSWVATPNIYDQLTEDSLLDDIKKEIIQSGNTLKYNKGLIQLTMFGRQFIDNVVKEI</sequence>
<protein>
    <recommendedName>
        <fullName evidence="3">HemN C-terminal domain-containing protein</fullName>
    </recommendedName>
</protein>